<accession>A0A554XKE9</accession>
<dbReference type="Pfam" id="PF10442">
    <property type="entry name" value="FIST_C"/>
    <property type="match status" value="1"/>
</dbReference>
<reference evidence="4 5" key="1">
    <citation type="submission" date="2019-07" db="EMBL/GenBank/DDBJ databases">
        <title>Tepidimonas fonticaldi AT-A2 draft genome.</title>
        <authorList>
            <person name="Da Costa M.S."/>
            <person name="Froufe H.J.C."/>
            <person name="Egas C."/>
            <person name="Albuquerque L."/>
        </authorList>
    </citation>
    <scope>NUCLEOTIDE SEQUENCE [LARGE SCALE GENOMIC DNA]</scope>
    <source>
        <strain evidence="4 5">AT-A2</strain>
    </source>
</reference>
<protein>
    <submittedName>
        <fullName evidence="4">FIST C domain protein</fullName>
    </submittedName>
</protein>
<evidence type="ECO:0000313" key="4">
    <source>
        <dbReference type="EMBL" id="TSE36304.1"/>
    </source>
</evidence>
<evidence type="ECO:0000259" key="3">
    <source>
        <dbReference type="SMART" id="SM01204"/>
    </source>
</evidence>
<gene>
    <name evidence="4" type="ORF">Tfont_02033</name>
</gene>
<dbReference type="NCBIfam" id="NF043076">
    <property type="entry name" value="PHA_gran_PhaM"/>
    <property type="match status" value="1"/>
</dbReference>
<dbReference type="InterPro" id="IPR013702">
    <property type="entry name" value="FIST_domain_N"/>
</dbReference>
<dbReference type="EMBL" id="VJOO01000020">
    <property type="protein sequence ID" value="TSE36304.1"/>
    <property type="molecule type" value="Genomic_DNA"/>
</dbReference>
<dbReference type="InterPro" id="IPR050026">
    <property type="entry name" value="PHA_gran_PhaM_N"/>
</dbReference>
<dbReference type="Proteomes" id="UP000316388">
    <property type="component" value="Unassembled WGS sequence"/>
</dbReference>
<dbReference type="Pfam" id="PF08495">
    <property type="entry name" value="FIST"/>
    <property type="match status" value="1"/>
</dbReference>
<feature type="domain" description="FIST C-domain" evidence="3">
    <location>
        <begin position="408"/>
        <end position="583"/>
    </location>
</feature>
<sequence>MTPPDFGAFQAAFAPYARYVPGFAFLQGLAGGSPAADAPPMTQWVAPVFDVDELERRIRDLKAVHFWLEQNARALQATIQALEVQKMTLATLKGMNVSLHEMAQAFASSGANASPGVGTEAVAQGGSPASEPPTEAPAAAPGVDPVRWWRSLTDQFQTIAANTLQEMAQHTATAAALVLAQLRAQLAAAAPADPAGHGGAAGRLEAGQAVTPLAVLYLTDHYADAAADILDHLSAELPQVTDWVGAVGVGICAGGAEYIDEPGLAVMLCDLAPSRYRVFSGLAPLGATQGPEGFVPQTALVHADPATPDVTELVQELAERTLGHYLFGGLAASRAGSLQIARSSRGGLAGHGREAAAGLFRGGLSGVAFGPDVGIVSRVTQGVRAVSPAYRITAARAQCVDELDGQPALDVLLRALDLSLDDLPAVIARLRQTLVGLQAPAAPASAGRTGPEGHREHVGRVPLRLGDDLLVRHLVGLDPARRAFVVADEVPVGGTLTLCARDVQAARADLVRICAEIRDELSPEEGEVGGDPVQRIAGAVYVSCNGRGGPHFGGPGAELQIVRHALGDVPLVGFFAAGEIAHHRLYGYTGVLTVFVADAPSG</sequence>
<name>A0A554XKE9_9BURK</name>
<dbReference type="AlphaFoldDB" id="A0A554XKE9"/>
<organism evidence="4 5">
    <name type="scientific">Tepidimonas fonticaldi</name>
    <dbReference type="NCBI Taxonomy" id="1101373"/>
    <lineage>
        <taxon>Bacteria</taxon>
        <taxon>Pseudomonadati</taxon>
        <taxon>Pseudomonadota</taxon>
        <taxon>Betaproteobacteria</taxon>
        <taxon>Burkholderiales</taxon>
        <taxon>Tepidimonas</taxon>
    </lineage>
</organism>
<dbReference type="SMART" id="SM00897">
    <property type="entry name" value="FIST"/>
    <property type="match status" value="1"/>
</dbReference>
<evidence type="ECO:0000256" key="1">
    <source>
        <dbReference type="SAM" id="MobiDB-lite"/>
    </source>
</evidence>
<dbReference type="InterPro" id="IPR019494">
    <property type="entry name" value="FIST_C"/>
</dbReference>
<feature type="region of interest" description="Disordered" evidence="1">
    <location>
        <begin position="109"/>
        <end position="141"/>
    </location>
</feature>
<proteinExistence type="predicted"/>
<comment type="caution">
    <text evidence="4">The sequence shown here is derived from an EMBL/GenBank/DDBJ whole genome shotgun (WGS) entry which is preliminary data.</text>
</comment>
<feature type="domain" description="FIST" evidence="2">
    <location>
        <begin position="211"/>
        <end position="407"/>
    </location>
</feature>
<evidence type="ECO:0000259" key="2">
    <source>
        <dbReference type="SMART" id="SM00897"/>
    </source>
</evidence>
<dbReference type="SMART" id="SM01204">
    <property type="entry name" value="FIST_C"/>
    <property type="match status" value="1"/>
</dbReference>
<evidence type="ECO:0000313" key="5">
    <source>
        <dbReference type="Proteomes" id="UP000316388"/>
    </source>
</evidence>